<dbReference type="Proteomes" id="UP001597511">
    <property type="component" value="Unassembled WGS sequence"/>
</dbReference>
<evidence type="ECO:0000256" key="1">
    <source>
        <dbReference type="SAM" id="SignalP"/>
    </source>
</evidence>
<feature type="chain" id="PRO_5047502919" evidence="1">
    <location>
        <begin position="20"/>
        <end position="197"/>
    </location>
</feature>
<dbReference type="InterPro" id="IPR012467">
    <property type="entry name" value="DUF1684"/>
</dbReference>
<sequence length="197" mass="22828">MKKTFFLLSFIVCSCVLFAQDSYLVLTDSFRNHYIATHGVLKKEEEKKQLRFYPIQEKYKVTASFKPAENMEWFTMETSGTMKKVYRVYGTVTFTINDTVNTLQVLQAQQLLTNNEYKDYLFLPFTDKTTGQDTYEVGRYIDLKTTDIKNDKVVIDFNKNYNPYCAYVSGKYNCPIPPKANALAVAITAGEKKYHVN</sequence>
<evidence type="ECO:0000313" key="2">
    <source>
        <dbReference type="EMBL" id="MFD2920621.1"/>
    </source>
</evidence>
<keyword evidence="1" id="KW-0732">Signal</keyword>
<dbReference type="RefSeq" id="WP_386099331.1">
    <property type="nucleotide sequence ID" value="NZ_JBHUOZ010000003.1"/>
</dbReference>
<dbReference type="EMBL" id="JBHUOZ010000003">
    <property type="protein sequence ID" value="MFD2920621.1"/>
    <property type="molecule type" value="Genomic_DNA"/>
</dbReference>
<gene>
    <name evidence="2" type="ORF">ACFS6H_12915</name>
</gene>
<reference evidence="3" key="1">
    <citation type="journal article" date="2019" name="Int. J. Syst. Evol. Microbiol.">
        <title>The Global Catalogue of Microorganisms (GCM) 10K type strain sequencing project: providing services to taxonomists for standard genome sequencing and annotation.</title>
        <authorList>
            <consortium name="The Broad Institute Genomics Platform"/>
            <consortium name="The Broad Institute Genome Sequencing Center for Infectious Disease"/>
            <person name="Wu L."/>
            <person name="Ma J."/>
        </authorList>
    </citation>
    <scope>NUCLEOTIDE SEQUENCE [LARGE SCALE GENOMIC DNA]</scope>
    <source>
        <strain evidence="3">KCTC 23299</strain>
    </source>
</reference>
<name>A0ABW6A6T9_9BACT</name>
<dbReference type="Pfam" id="PF07920">
    <property type="entry name" value="DUF1684"/>
    <property type="match status" value="1"/>
</dbReference>
<accession>A0ABW6A6T9</accession>
<feature type="signal peptide" evidence="1">
    <location>
        <begin position="1"/>
        <end position="19"/>
    </location>
</feature>
<comment type="caution">
    <text evidence="2">The sequence shown here is derived from an EMBL/GenBank/DDBJ whole genome shotgun (WGS) entry which is preliminary data.</text>
</comment>
<protein>
    <submittedName>
        <fullName evidence="2">DUF1684 domain-containing protein</fullName>
    </submittedName>
</protein>
<dbReference type="PROSITE" id="PS51257">
    <property type="entry name" value="PROKAR_LIPOPROTEIN"/>
    <property type="match status" value="1"/>
</dbReference>
<keyword evidence="3" id="KW-1185">Reference proteome</keyword>
<dbReference type="PANTHER" id="PTHR41913">
    <property type="entry name" value="DUF1684 DOMAIN-CONTAINING PROTEIN"/>
    <property type="match status" value="1"/>
</dbReference>
<proteinExistence type="predicted"/>
<dbReference type="PANTHER" id="PTHR41913:SF1">
    <property type="entry name" value="DUF1684 DOMAIN-CONTAINING PROTEIN"/>
    <property type="match status" value="1"/>
</dbReference>
<organism evidence="2 3">
    <name type="scientific">Terrimonas rubra</name>
    <dbReference type="NCBI Taxonomy" id="1035890"/>
    <lineage>
        <taxon>Bacteria</taxon>
        <taxon>Pseudomonadati</taxon>
        <taxon>Bacteroidota</taxon>
        <taxon>Chitinophagia</taxon>
        <taxon>Chitinophagales</taxon>
        <taxon>Chitinophagaceae</taxon>
        <taxon>Terrimonas</taxon>
    </lineage>
</organism>
<evidence type="ECO:0000313" key="3">
    <source>
        <dbReference type="Proteomes" id="UP001597511"/>
    </source>
</evidence>